<dbReference type="AlphaFoldDB" id="A0A7V2SWD4"/>
<feature type="domain" description="DUF4143" evidence="2">
    <location>
        <begin position="178"/>
        <end position="336"/>
    </location>
</feature>
<feature type="domain" description="AAA" evidence="1">
    <location>
        <begin position="19"/>
        <end position="138"/>
    </location>
</feature>
<gene>
    <name evidence="3" type="ORF">ENJ63_03275</name>
</gene>
<dbReference type="SUPFAM" id="SSF52540">
    <property type="entry name" value="P-loop containing nucleoside triphosphate hydrolases"/>
    <property type="match status" value="1"/>
</dbReference>
<dbReference type="PANTHER" id="PTHR43566:SF2">
    <property type="entry name" value="DUF4143 DOMAIN-CONTAINING PROTEIN"/>
    <property type="match status" value="1"/>
</dbReference>
<keyword evidence="3" id="KW-0067">ATP-binding</keyword>
<dbReference type="InterPro" id="IPR025420">
    <property type="entry name" value="DUF4143"/>
</dbReference>
<evidence type="ECO:0000313" key="3">
    <source>
        <dbReference type="EMBL" id="HFC46883.1"/>
    </source>
</evidence>
<dbReference type="InterPro" id="IPR027417">
    <property type="entry name" value="P-loop_NTPase"/>
</dbReference>
<dbReference type="EMBL" id="DRND01000262">
    <property type="protein sequence ID" value="HFC46883.1"/>
    <property type="molecule type" value="Genomic_DNA"/>
</dbReference>
<dbReference type="Pfam" id="PF13173">
    <property type="entry name" value="AAA_14"/>
    <property type="match status" value="1"/>
</dbReference>
<keyword evidence="3" id="KW-0547">Nucleotide-binding</keyword>
<protein>
    <submittedName>
        <fullName evidence="3">ATP-binding protein</fullName>
    </submittedName>
</protein>
<name>A0A7V2SWD4_9BACT</name>
<proteinExistence type="predicted"/>
<dbReference type="Proteomes" id="UP000885797">
    <property type="component" value="Unassembled WGS sequence"/>
</dbReference>
<dbReference type="InterPro" id="IPR041682">
    <property type="entry name" value="AAA_14"/>
</dbReference>
<organism evidence="3">
    <name type="scientific">Dissulfuribacter thermophilus</name>
    <dbReference type="NCBI Taxonomy" id="1156395"/>
    <lineage>
        <taxon>Bacteria</taxon>
        <taxon>Pseudomonadati</taxon>
        <taxon>Thermodesulfobacteriota</taxon>
        <taxon>Dissulfuribacteria</taxon>
        <taxon>Dissulfuribacterales</taxon>
        <taxon>Dissulfuribacteraceae</taxon>
        <taxon>Dissulfuribacter</taxon>
    </lineage>
</organism>
<reference evidence="3" key="1">
    <citation type="journal article" date="2020" name="mSystems">
        <title>Genome- and Community-Level Interaction Insights into Carbon Utilization and Element Cycling Functions of Hydrothermarchaeota in Hydrothermal Sediment.</title>
        <authorList>
            <person name="Zhou Z."/>
            <person name="Liu Y."/>
            <person name="Xu W."/>
            <person name="Pan J."/>
            <person name="Luo Z.H."/>
            <person name="Li M."/>
        </authorList>
    </citation>
    <scope>NUCLEOTIDE SEQUENCE [LARGE SCALE GENOMIC DNA]</scope>
    <source>
        <strain evidence="3">HyVt-503</strain>
    </source>
</reference>
<dbReference type="GO" id="GO:0005524">
    <property type="term" value="F:ATP binding"/>
    <property type="evidence" value="ECO:0007669"/>
    <property type="project" value="UniProtKB-KW"/>
</dbReference>
<evidence type="ECO:0000259" key="1">
    <source>
        <dbReference type="Pfam" id="PF13173"/>
    </source>
</evidence>
<dbReference type="PANTHER" id="PTHR43566">
    <property type="entry name" value="CONSERVED PROTEIN"/>
    <property type="match status" value="1"/>
</dbReference>
<comment type="caution">
    <text evidence="3">The sequence shown here is derived from an EMBL/GenBank/DDBJ whole genome shotgun (WGS) entry which is preliminary data.</text>
</comment>
<accession>A0A7V2SWD4</accession>
<dbReference type="Pfam" id="PF13635">
    <property type="entry name" value="DUF4143"/>
    <property type="match status" value="1"/>
</dbReference>
<evidence type="ECO:0000259" key="2">
    <source>
        <dbReference type="Pfam" id="PF13635"/>
    </source>
</evidence>
<sequence length="398" mass="46058">MLYVKRTLTSTFKKALSQFPAVLLTGPRQSGKTTFLLKEIPNPRTYITFDDPLQRELAISDPKGFLAGIEEFPVILDEVQYVPQLFPYIKMFIDLERDDCGRWILTGSQQFHLMKNVTESLAGRIALLDLLPFDYLEISSYTNRSLEKILWHSAFPEPAIFTEKGDLWIRSYIQTCVERDVRQLINVKDVNFFNHFLVTSAAKHGQELKKSHFAREIGVSQPTIQKWMGILEASYLVFLLPPYFRNFGKRLIKSPKFYFLDSALVAYLTRQPDEKALIHGPMGGPLFKGWVVSETVKAFYNNGKRPNIYFWRSHDGMEVDLIVAINGRFFPIEIKLTATPTLKHIESIKKFIKLLPIEETGEGLLVCRIENPINMAEKIKAIPWNHYPVWLKKQLAYY</sequence>